<evidence type="ECO:0000313" key="2">
    <source>
        <dbReference type="Proteomes" id="UP000046395"/>
    </source>
</evidence>
<feature type="transmembrane region" description="Helical" evidence="1">
    <location>
        <begin position="210"/>
        <end position="227"/>
    </location>
</feature>
<keyword evidence="1" id="KW-1133">Transmembrane helix</keyword>
<evidence type="ECO:0000256" key="1">
    <source>
        <dbReference type="SAM" id="Phobius"/>
    </source>
</evidence>
<feature type="transmembrane region" description="Helical" evidence="1">
    <location>
        <begin position="79"/>
        <end position="98"/>
    </location>
</feature>
<reference evidence="3" key="1">
    <citation type="submission" date="2019-12" db="UniProtKB">
        <authorList>
            <consortium name="WormBaseParasite"/>
        </authorList>
    </citation>
    <scope>IDENTIFICATION</scope>
</reference>
<sequence>MIVLNIRRLLSSTMWCSCSERSELIFDPVLCCAGLILFCSRVFEYNLLIDCQKHSVGDGFLDLACYAVLRNLYVHKGKAPLVVFYFSLGISILLISVINPQGWSFIFSGPFALHSGAKALSYMLLYRHWTNRRSCDVHTEQFAISLYAVVLLCDFVVDLFVQHNIRSVLSLFFTSELPLYIHVPICIFSGAAFLFAFFPAAVEHPLRLLFIRYVVKLIVSIAESLYFSFWSELLISSQLLLSTYFQYAALNRSTLK</sequence>
<organism evidence="2 3">
    <name type="scientific">Trichuris muris</name>
    <name type="common">Mouse whipworm</name>
    <dbReference type="NCBI Taxonomy" id="70415"/>
    <lineage>
        <taxon>Eukaryota</taxon>
        <taxon>Metazoa</taxon>
        <taxon>Ecdysozoa</taxon>
        <taxon>Nematoda</taxon>
        <taxon>Enoplea</taxon>
        <taxon>Dorylaimia</taxon>
        <taxon>Trichinellida</taxon>
        <taxon>Trichuridae</taxon>
        <taxon>Trichuris</taxon>
    </lineage>
</organism>
<dbReference type="Proteomes" id="UP000046395">
    <property type="component" value="Unassembled WGS sequence"/>
</dbReference>
<proteinExistence type="predicted"/>
<accession>A0A5S6R4G5</accession>
<dbReference type="WBParaSite" id="TMUE_3000014082.1">
    <property type="protein sequence ID" value="TMUE_3000014082.1"/>
    <property type="gene ID" value="WBGene00292824"/>
</dbReference>
<keyword evidence="2" id="KW-1185">Reference proteome</keyword>
<keyword evidence="1" id="KW-0472">Membrane</keyword>
<feature type="transmembrane region" description="Helical" evidence="1">
    <location>
        <begin position="146"/>
        <end position="165"/>
    </location>
</feature>
<evidence type="ECO:0000313" key="3">
    <source>
        <dbReference type="WBParaSite" id="TMUE_3000014082.1"/>
    </source>
</evidence>
<protein>
    <submittedName>
        <fullName evidence="3">Uncharacterized protein</fullName>
    </submittedName>
</protein>
<name>A0A5S6R4G5_TRIMR</name>
<feature type="transmembrane region" description="Helical" evidence="1">
    <location>
        <begin position="104"/>
        <end position="125"/>
    </location>
</feature>
<keyword evidence="1" id="KW-0812">Transmembrane</keyword>
<feature type="transmembrane region" description="Helical" evidence="1">
    <location>
        <begin position="177"/>
        <end position="198"/>
    </location>
</feature>
<dbReference type="AlphaFoldDB" id="A0A5S6R4G5"/>